<comment type="catalytic activity">
    <reaction evidence="1 9">
        <text>Hydrolysis of terminal (1-&gt;4)-linked alpha-D-glucose residues successively from non-reducing ends of the chains with release of beta-D-glucose.</text>
        <dbReference type="EC" id="3.2.1.3"/>
    </reaction>
</comment>
<protein>
    <recommendedName>
        <fullName evidence="9">Glucoamylase</fullName>
        <ecNumber evidence="9">3.2.1.3</ecNumber>
    </recommendedName>
    <alternativeName>
        <fullName evidence="9">1,4-alpha-D-glucan glucohydrolase</fullName>
    </alternativeName>
    <alternativeName>
        <fullName evidence="9">Glucan 1,4-alpha-glucosidase</fullName>
    </alternativeName>
</protein>
<feature type="domain" description="CBM20" evidence="13">
    <location>
        <begin position="507"/>
        <end position="617"/>
    </location>
</feature>
<organism evidence="14 15">
    <name type="scientific">Massarina eburnea CBS 473.64</name>
    <dbReference type="NCBI Taxonomy" id="1395130"/>
    <lineage>
        <taxon>Eukaryota</taxon>
        <taxon>Fungi</taxon>
        <taxon>Dikarya</taxon>
        <taxon>Ascomycota</taxon>
        <taxon>Pezizomycotina</taxon>
        <taxon>Dothideomycetes</taxon>
        <taxon>Pleosporomycetidae</taxon>
        <taxon>Pleosporales</taxon>
        <taxon>Massarineae</taxon>
        <taxon>Massarinaceae</taxon>
        <taxon>Massarina</taxon>
    </lineage>
</organism>
<evidence type="ECO:0000256" key="3">
    <source>
        <dbReference type="ARBA" id="ARBA00022729"/>
    </source>
</evidence>
<gene>
    <name evidence="14" type="ORF">P280DRAFT_486372</name>
</gene>
<evidence type="ECO:0000256" key="5">
    <source>
        <dbReference type="ARBA" id="ARBA00023180"/>
    </source>
</evidence>
<dbReference type="InterPro" id="IPR008291">
    <property type="entry name" value="Glucoamylase_SBD"/>
</dbReference>
<keyword evidence="7 9" id="KW-0326">Glycosidase</keyword>
<evidence type="ECO:0000256" key="1">
    <source>
        <dbReference type="ARBA" id="ARBA00001863"/>
    </source>
</evidence>
<feature type="binding site" evidence="11">
    <location>
        <position position="148"/>
    </location>
    <ligand>
        <name>substrate</name>
    </ligand>
</feature>
<keyword evidence="6 9" id="KW-0119">Carbohydrate metabolism</keyword>
<evidence type="ECO:0000256" key="4">
    <source>
        <dbReference type="ARBA" id="ARBA00022801"/>
    </source>
</evidence>
<evidence type="ECO:0000313" key="15">
    <source>
        <dbReference type="Proteomes" id="UP000799753"/>
    </source>
</evidence>
<dbReference type="EMBL" id="MU006776">
    <property type="protein sequence ID" value="KAF2646823.1"/>
    <property type="molecule type" value="Genomic_DNA"/>
</dbReference>
<evidence type="ECO:0000256" key="7">
    <source>
        <dbReference type="ARBA" id="ARBA00023295"/>
    </source>
</evidence>
<dbReference type="InterPro" id="IPR046966">
    <property type="entry name" value="Glucoamylase_active_site"/>
</dbReference>
<evidence type="ECO:0000256" key="8">
    <source>
        <dbReference type="ARBA" id="ARBA00023326"/>
    </source>
</evidence>
<keyword evidence="15" id="KW-1185">Reference proteome</keyword>
<dbReference type="PRINTS" id="PR00736">
    <property type="entry name" value="GLHYDRLASE15"/>
</dbReference>
<dbReference type="EC" id="3.2.1.3" evidence="9"/>
<dbReference type="PANTHER" id="PTHR31616">
    <property type="entry name" value="TREHALASE"/>
    <property type="match status" value="1"/>
</dbReference>
<evidence type="ECO:0000259" key="13">
    <source>
        <dbReference type="PROSITE" id="PS51166"/>
    </source>
</evidence>
<evidence type="ECO:0000256" key="2">
    <source>
        <dbReference type="ARBA" id="ARBA00006188"/>
    </source>
</evidence>
<dbReference type="InterPro" id="IPR000165">
    <property type="entry name" value="Glucoamylase"/>
</dbReference>
<dbReference type="GO" id="GO:0004339">
    <property type="term" value="F:glucan 1,4-alpha-glucosidase activity"/>
    <property type="evidence" value="ECO:0007669"/>
    <property type="project" value="UniProtKB-EC"/>
</dbReference>
<dbReference type="GO" id="GO:0000324">
    <property type="term" value="C:fungal-type vacuole"/>
    <property type="evidence" value="ECO:0007669"/>
    <property type="project" value="TreeGrafter"/>
</dbReference>
<dbReference type="SMART" id="SM01065">
    <property type="entry name" value="CBM_2"/>
    <property type="match status" value="1"/>
</dbReference>
<evidence type="ECO:0000256" key="11">
    <source>
        <dbReference type="PIRSR" id="PIRSR001031-2"/>
    </source>
</evidence>
<keyword evidence="4 9" id="KW-0378">Hydrolase</keyword>
<dbReference type="SUPFAM" id="SSF48208">
    <property type="entry name" value="Six-hairpin glycosidases"/>
    <property type="match status" value="1"/>
</dbReference>
<dbReference type="PANTHER" id="PTHR31616:SF12">
    <property type="entry name" value="GLUCOAMYLASE"/>
    <property type="match status" value="1"/>
</dbReference>
<comment type="similarity">
    <text evidence="2 9">Belongs to the glycosyl hydrolase 15 family.</text>
</comment>
<dbReference type="InterPro" id="IPR011613">
    <property type="entry name" value="GH15-like"/>
</dbReference>
<dbReference type="InterPro" id="IPR013783">
    <property type="entry name" value="Ig-like_fold"/>
</dbReference>
<evidence type="ECO:0000256" key="10">
    <source>
        <dbReference type="PIRSR" id="PIRSR001031-1"/>
    </source>
</evidence>
<dbReference type="InterPro" id="IPR008928">
    <property type="entry name" value="6-hairpin_glycosidase_sf"/>
</dbReference>
<dbReference type="Pfam" id="PF00723">
    <property type="entry name" value="Glyco_hydro_15"/>
    <property type="match status" value="1"/>
</dbReference>
<dbReference type="Gene3D" id="2.60.40.10">
    <property type="entry name" value="Immunoglobulins"/>
    <property type="match status" value="1"/>
</dbReference>
<feature type="active site" description="Proton acceptor" evidence="10">
    <location>
        <position position="206"/>
    </location>
</feature>
<feature type="chain" id="PRO_5025665374" description="Glucoamylase" evidence="12">
    <location>
        <begin position="21"/>
        <end position="620"/>
    </location>
</feature>
<sequence>MLLQTILTALAATPLHGVVAKPLHPRQIAQPGPSNIETEYNISIQGVLDNIGGGSKASGVYTGVILASPSTQEPNYSYTWTRDAALTMKMIVEDFIHGRTSFREQIQLYVSTQAILQTVSNPSGALGSGRGLGEPKYYSNLTRFNGDWGRPQRDGPALRATALITYSRWLLNSTDTANHDEANNVWDVIQNDLIYVAQYWNQTGFDLWEEVNGSSFFASAVQHRALVEGAALGKLLGKDVSAYESQAPNMLCFLQSYWNGEYILANINTEPGFNRTGIDANSVLGVITTYDPEASCDDSTFQPCSDRSLMNLKAYIDVFRAIYTINKNATATDAVAVGRYAEDIYVDGNPWYITTLAVAEILYYAKAQWANNDIVITDRTLPFWQYVYPSAQEGTYKPGQNETDHLLAAIVDTGDSFVDKTFEYIPEGGGLAEQFSRENGAPLSARDLTWSYAAFATMRNARVAALDNGPSVQSWGAPSKLARFGTCSPGSITGTYKPAVNAGAPDTAPPCTVLITFNLNATTFYGENLYLFGNTSDLGNFSVNDALAGTAKEYTDEHPLWKFVVELPPAETVEYSYLRKEPDASVIVETVHRAFAVPGCPADGSLGDALVEDVWVAPGK</sequence>
<dbReference type="PROSITE" id="PS00820">
    <property type="entry name" value="GLUCOAMYLASE"/>
    <property type="match status" value="1"/>
</dbReference>
<feature type="signal peptide" evidence="12">
    <location>
        <begin position="1"/>
        <end position="20"/>
    </location>
</feature>
<reference evidence="14" key="1">
    <citation type="journal article" date="2020" name="Stud. Mycol.">
        <title>101 Dothideomycetes genomes: a test case for predicting lifestyles and emergence of pathogens.</title>
        <authorList>
            <person name="Haridas S."/>
            <person name="Albert R."/>
            <person name="Binder M."/>
            <person name="Bloem J."/>
            <person name="Labutti K."/>
            <person name="Salamov A."/>
            <person name="Andreopoulos B."/>
            <person name="Baker S."/>
            <person name="Barry K."/>
            <person name="Bills G."/>
            <person name="Bluhm B."/>
            <person name="Cannon C."/>
            <person name="Castanera R."/>
            <person name="Culley D."/>
            <person name="Daum C."/>
            <person name="Ezra D."/>
            <person name="Gonzalez J."/>
            <person name="Henrissat B."/>
            <person name="Kuo A."/>
            <person name="Liang C."/>
            <person name="Lipzen A."/>
            <person name="Lutzoni F."/>
            <person name="Magnuson J."/>
            <person name="Mondo S."/>
            <person name="Nolan M."/>
            <person name="Ohm R."/>
            <person name="Pangilinan J."/>
            <person name="Park H.-J."/>
            <person name="Ramirez L."/>
            <person name="Alfaro M."/>
            <person name="Sun H."/>
            <person name="Tritt A."/>
            <person name="Yoshinaga Y."/>
            <person name="Zwiers L.-H."/>
            <person name="Turgeon B."/>
            <person name="Goodwin S."/>
            <person name="Spatafora J."/>
            <person name="Crous P."/>
            <person name="Grigoriev I."/>
        </authorList>
    </citation>
    <scope>NUCLEOTIDE SEQUENCE</scope>
    <source>
        <strain evidence="14">CBS 473.64</strain>
    </source>
</reference>
<dbReference type="InterPro" id="IPR012341">
    <property type="entry name" value="6hp_glycosidase-like_sf"/>
</dbReference>
<dbReference type="GO" id="GO:2001070">
    <property type="term" value="F:starch binding"/>
    <property type="evidence" value="ECO:0007669"/>
    <property type="project" value="InterPro"/>
</dbReference>
<dbReference type="InterPro" id="IPR002044">
    <property type="entry name" value="CBM20"/>
</dbReference>
<dbReference type="Pfam" id="PF00686">
    <property type="entry name" value="CBM_20"/>
    <property type="match status" value="1"/>
</dbReference>
<dbReference type="PROSITE" id="PS51166">
    <property type="entry name" value="CBM20"/>
    <property type="match status" value="1"/>
</dbReference>
<dbReference type="SUPFAM" id="SSF49452">
    <property type="entry name" value="Starch-binding domain-like"/>
    <property type="match status" value="1"/>
</dbReference>
<dbReference type="GO" id="GO:0000272">
    <property type="term" value="P:polysaccharide catabolic process"/>
    <property type="evidence" value="ECO:0007669"/>
    <property type="project" value="UniProtKB-KW"/>
</dbReference>
<dbReference type="InterPro" id="IPR013784">
    <property type="entry name" value="Carb-bd-like_fold"/>
</dbReference>
<keyword evidence="5" id="KW-0325">Glycoprotein</keyword>
<evidence type="ECO:0000256" key="9">
    <source>
        <dbReference type="PIRNR" id="PIRNR001031"/>
    </source>
</evidence>
<dbReference type="OrthoDB" id="6123450at2759"/>
<dbReference type="AlphaFoldDB" id="A0A6A6SJL3"/>
<dbReference type="Proteomes" id="UP000799753">
    <property type="component" value="Unassembled WGS sequence"/>
</dbReference>
<dbReference type="FunFam" id="1.50.10.10:FF:000018">
    <property type="entry name" value="Glucoamylase"/>
    <property type="match status" value="1"/>
</dbReference>
<dbReference type="Gene3D" id="1.50.10.10">
    <property type="match status" value="1"/>
</dbReference>
<name>A0A6A6SJL3_9PLEO</name>
<keyword evidence="3 12" id="KW-0732">Signal</keyword>
<evidence type="ECO:0000256" key="6">
    <source>
        <dbReference type="ARBA" id="ARBA00023277"/>
    </source>
</evidence>
<proteinExistence type="inferred from homology"/>
<accession>A0A6A6SJL3</accession>
<evidence type="ECO:0000313" key="14">
    <source>
        <dbReference type="EMBL" id="KAF2646823.1"/>
    </source>
</evidence>
<keyword evidence="8 9" id="KW-0624">Polysaccharide degradation</keyword>
<dbReference type="PIRSF" id="PIRSF001031">
    <property type="entry name" value="Glu-a-glcsd_SBD"/>
    <property type="match status" value="1"/>
</dbReference>
<feature type="active site" description="Proton donor" evidence="10">
    <location>
        <position position="209"/>
    </location>
</feature>
<evidence type="ECO:0000256" key="12">
    <source>
        <dbReference type="SAM" id="SignalP"/>
    </source>
</evidence>